<evidence type="ECO:0000256" key="13">
    <source>
        <dbReference type="SAM" id="Phobius"/>
    </source>
</evidence>
<feature type="transmembrane region" description="Helical" evidence="13">
    <location>
        <begin position="142"/>
        <end position="166"/>
    </location>
</feature>
<dbReference type="Pfam" id="PF00001">
    <property type="entry name" value="7tm_1"/>
    <property type="match status" value="1"/>
</dbReference>
<evidence type="ECO:0000259" key="14">
    <source>
        <dbReference type="PROSITE" id="PS50262"/>
    </source>
</evidence>
<dbReference type="OMA" id="FMPYHVQ"/>
<evidence type="ECO:0000256" key="8">
    <source>
        <dbReference type="ARBA" id="ARBA00023136"/>
    </source>
</evidence>
<dbReference type="PRINTS" id="PR00237">
    <property type="entry name" value="GPCRRHODOPSN"/>
</dbReference>
<dbReference type="GeneTree" id="ENSGT01150000286937"/>
<dbReference type="InParanoid" id="A0A3P8WM48"/>
<evidence type="ECO:0000256" key="10">
    <source>
        <dbReference type="ARBA" id="ARBA00023170"/>
    </source>
</evidence>
<evidence type="ECO:0000256" key="6">
    <source>
        <dbReference type="ARBA" id="ARBA00023040"/>
    </source>
</evidence>
<evidence type="ECO:0000256" key="1">
    <source>
        <dbReference type="ARBA" id="ARBA00004651"/>
    </source>
</evidence>
<feature type="domain" description="G-protein coupled receptors family 1 profile" evidence="14">
    <location>
        <begin position="78"/>
        <end position="335"/>
    </location>
</feature>
<reference evidence="15 16" key="1">
    <citation type="journal article" date="2014" name="Nat. Genet.">
        <title>Whole-genome sequence of a flatfish provides insights into ZW sex chromosome evolution and adaptation to a benthic lifestyle.</title>
        <authorList>
            <person name="Chen S."/>
            <person name="Zhang G."/>
            <person name="Shao C."/>
            <person name="Huang Q."/>
            <person name="Liu G."/>
            <person name="Zhang P."/>
            <person name="Song W."/>
            <person name="An N."/>
            <person name="Chalopin D."/>
            <person name="Volff J.N."/>
            <person name="Hong Y."/>
            <person name="Li Q."/>
            <person name="Sha Z."/>
            <person name="Zhou H."/>
            <person name="Xie M."/>
            <person name="Yu Q."/>
            <person name="Liu Y."/>
            <person name="Xiang H."/>
            <person name="Wang N."/>
            <person name="Wu K."/>
            <person name="Yang C."/>
            <person name="Zhou Q."/>
            <person name="Liao X."/>
            <person name="Yang L."/>
            <person name="Hu Q."/>
            <person name="Zhang J."/>
            <person name="Meng L."/>
            <person name="Jin L."/>
            <person name="Tian Y."/>
            <person name="Lian J."/>
            <person name="Yang J."/>
            <person name="Miao G."/>
            <person name="Liu S."/>
            <person name="Liang Z."/>
            <person name="Yan F."/>
            <person name="Li Y."/>
            <person name="Sun B."/>
            <person name="Zhang H."/>
            <person name="Zhang J."/>
            <person name="Zhu Y."/>
            <person name="Du M."/>
            <person name="Zhao Y."/>
            <person name="Schartl M."/>
            <person name="Tang Q."/>
            <person name="Wang J."/>
        </authorList>
    </citation>
    <scope>NUCLEOTIDE SEQUENCE</scope>
</reference>
<feature type="transmembrane region" description="Helical" evidence="13">
    <location>
        <begin position="99"/>
        <end position="122"/>
    </location>
</feature>
<dbReference type="PRINTS" id="PR01533">
    <property type="entry name" value="CYSLTRECPTR"/>
</dbReference>
<name>A0A3P8WM48_CYNSE</name>
<reference evidence="15" key="2">
    <citation type="submission" date="2025-08" db="UniProtKB">
        <authorList>
            <consortium name="Ensembl"/>
        </authorList>
    </citation>
    <scope>IDENTIFICATION</scope>
</reference>
<sequence>MEVTVIDPVKICEMIFNSSVRSKDLRTSRPAGTHTLMEQLNLTDVMVGNNSNCSTIDDFRNRVYTTTYSIITVVGLVGNGLALVVLIKTRSQNSPFHIYMMNLAMSDLLFVLTLPMRVLYYVKKGQWDLGDFLCRISSYTLYVNLYCSIYIMAAMSVTRFMAIVFPVQNMRLVTVKRARLVCVSIWLFISVSSTPFLMSGEKFDPVTNKTKCFEPPSSTQQLQKLKKMNYFALVVGFVVPFLVILICYVGIVRVLVSRNNVARRQSETGSKAIRMIVIVLLTFLICFMPYHIQRTVHLYLITPYDTCSYQRGMQKSVVVTLSLAAANTCFDPLLYFFSGESFRKRVSSFRISGKGKLQQREESQTM</sequence>
<feature type="transmembrane region" description="Helical" evidence="13">
    <location>
        <begin position="272"/>
        <end position="292"/>
    </location>
</feature>
<dbReference type="CDD" id="cd15158">
    <property type="entry name" value="7tmA_CysLTR1"/>
    <property type="match status" value="1"/>
</dbReference>
<keyword evidence="16" id="KW-1185">Reference proteome</keyword>
<dbReference type="InterPro" id="IPR004071">
    <property type="entry name" value="Cyst_leuk_rcpt"/>
</dbReference>
<feature type="transmembrane region" description="Helical" evidence="13">
    <location>
        <begin position="312"/>
        <end position="337"/>
    </location>
</feature>
<dbReference type="Gene3D" id="1.20.1070.10">
    <property type="entry name" value="Rhodopsin 7-helix transmembrane proteins"/>
    <property type="match status" value="1"/>
</dbReference>
<feature type="transmembrane region" description="Helical" evidence="13">
    <location>
        <begin position="178"/>
        <end position="198"/>
    </location>
</feature>
<dbReference type="FunFam" id="1.20.1070.10:FF:000017">
    <property type="entry name" value="lysophosphatidic acid receptor 4"/>
    <property type="match status" value="1"/>
</dbReference>
<evidence type="ECO:0000256" key="3">
    <source>
        <dbReference type="ARBA" id="ARBA00022692"/>
    </source>
</evidence>
<dbReference type="Proteomes" id="UP000265120">
    <property type="component" value="Chromosome 15"/>
</dbReference>
<keyword evidence="9" id="KW-1015">Disulfide bond</keyword>
<evidence type="ECO:0000256" key="4">
    <source>
        <dbReference type="ARBA" id="ARBA00022859"/>
    </source>
</evidence>
<dbReference type="STRING" id="244447.ENSCSEP00000028518"/>
<keyword evidence="7" id="KW-1064">Adaptive immunity</keyword>
<dbReference type="FunCoup" id="A0A3P8WM48">
    <property type="interactions" value="651"/>
</dbReference>
<keyword evidence="4" id="KW-0391">Immunity</keyword>
<keyword evidence="10" id="KW-0675">Receptor</keyword>
<comment type="subcellular location">
    <subcellularLocation>
        <location evidence="1">Cell membrane</location>
        <topology evidence="1">Multi-pass membrane protein</topology>
    </subcellularLocation>
</comment>
<dbReference type="InterPro" id="IPR017452">
    <property type="entry name" value="GPCR_Rhodpsn_7TM"/>
</dbReference>
<keyword evidence="2" id="KW-1003">Cell membrane</keyword>
<keyword evidence="6" id="KW-0297">G-protein coupled receptor</keyword>
<evidence type="ECO:0000256" key="2">
    <source>
        <dbReference type="ARBA" id="ARBA00022475"/>
    </source>
</evidence>
<keyword evidence="8 13" id="KW-0472">Membrane</keyword>
<dbReference type="PANTHER" id="PTHR24231:SF45">
    <property type="entry name" value="CYSTEINYL LEUKOTRIENE RECEPTOR 1"/>
    <property type="match status" value="1"/>
</dbReference>
<keyword evidence="5 13" id="KW-1133">Transmembrane helix</keyword>
<reference evidence="15" key="3">
    <citation type="submission" date="2025-09" db="UniProtKB">
        <authorList>
            <consortium name="Ensembl"/>
        </authorList>
    </citation>
    <scope>IDENTIFICATION</scope>
</reference>
<evidence type="ECO:0000313" key="15">
    <source>
        <dbReference type="Ensembl" id="ENSCSEP00000028518.1"/>
    </source>
</evidence>
<dbReference type="AlphaFoldDB" id="A0A3P8WM48"/>
<dbReference type="PANTHER" id="PTHR24231">
    <property type="entry name" value="PURINOCEPTOR-RELATED G-PROTEIN COUPLED RECEPTOR"/>
    <property type="match status" value="1"/>
</dbReference>
<accession>A0A3P8WM48</accession>
<dbReference type="InterPro" id="IPR000276">
    <property type="entry name" value="GPCR_Rhodpsn"/>
</dbReference>
<evidence type="ECO:0000313" key="16">
    <source>
        <dbReference type="Proteomes" id="UP000265120"/>
    </source>
</evidence>
<proteinExistence type="predicted"/>
<evidence type="ECO:0000256" key="11">
    <source>
        <dbReference type="ARBA" id="ARBA00023180"/>
    </source>
</evidence>
<organism evidence="15 16">
    <name type="scientific">Cynoglossus semilaevis</name>
    <name type="common">Tongue sole</name>
    <dbReference type="NCBI Taxonomy" id="244447"/>
    <lineage>
        <taxon>Eukaryota</taxon>
        <taxon>Metazoa</taxon>
        <taxon>Chordata</taxon>
        <taxon>Craniata</taxon>
        <taxon>Vertebrata</taxon>
        <taxon>Euteleostomi</taxon>
        <taxon>Actinopterygii</taxon>
        <taxon>Neopterygii</taxon>
        <taxon>Teleostei</taxon>
        <taxon>Neoteleostei</taxon>
        <taxon>Acanthomorphata</taxon>
        <taxon>Carangaria</taxon>
        <taxon>Pleuronectiformes</taxon>
        <taxon>Pleuronectoidei</taxon>
        <taxon>Cynoglossidae</taxon>
        <taxon>Cynoglossinae</taxon>
        <taxon>Cynoglossus</taxon>
    </lineage>
</organism>
<evidence type="ECO:0000256" key="9">
    <source>
        <dbReference type="ARBA" id="ARBA00023157"/>
    </source>
</evidence>
<dbReference type="Ensembl" id="ENSCSET00000028902.1">
    <property type="protein sequence ID" value="ENSCSEP00000028518.1"/>
    <property type="gene ID" value="ENSCSEG00000018252.1"/>
</dbReference>
<dbReference type="SUPFAM" id="SSF81321">
    <property type="entry name" value="Family A G protein-coupled receptor-like"/>
    <property type="match status" value="1"/>
</dbReference>
<evidence type="ECO:0000256" key="7">
    <source>
        <dbReference type="ARBA" id="ARBA00023130"/>
    </source>
</evidence>
<feature type="transmembrane region" description="Helical" evidence="13">
    <location>
        <begin position="68"/>
        <end position="87"/>
    </location>
</feature>
<keyword evidence="11" id="KW-0325">Glycoprotein</keyword>
<evidence type="ECO:0000256" key="12">
    <source>
        <dbReference type="ARBA" id="ARBA00023224"/>
    </source>
</evidence>
<keyword evidence="12" id="KW-0807">Transducer</keyword>
<dbReference type="PROSITE" id="PS50262">
    <property type="entry name" value="G_PROTEIN_RECEP_F1_2"/>
    <property type="match status" value="1"/>
</dbReference>
<dbReference type="GO" id="GO:0005886">
    <property type="term" value="C:plasma membrane"/>
    <property type="evidence" value="ECO:0007669"/>
    <property type="project" value="UniProtKB-SubCell"/>
</dbReference>
<feature type="transmembrane region" description="Helical" evidence="13">
    <location>
        <begin position="230"/>
        <end position="251"/>
    </location>
</feature>
<dbReference type="GO" id="GO:0002250">
    <property type="term" value="P:adaptive immune response"/>
    <property type="evidence" value="ECO:0007669"/>
    <property type="project" value="UniProtKB-KW"/>
</dbReference>
<dbReference type="GO" id="GO:0004974">
    <property type="term" value="F:leukotriene receptor activity"/>
    <property type="evidence" value="ECO:0007669"/>
    <property type="project" value="InterPro"/>
</dbReference>
<keyword evidence="3 13" id="KW-0812">Transmembrane</keyword>
<protein>
    <submittedName>
        <fullName evidence="15">Cysteinyl leukotriene receptor 1</fullName>
    </submittedName>
</protein>
<evidence type="ECO:0000256" key="5">
    <source>
        <dbReference type="ARBA" id="ARBA00022989"/>
    </source>
</evidence>